<protein>
    <recommendedName>
        <fullName evidence="4">Major facilitator superfamily (MFS) profile domain-containing protein</fullName>
    </recommendedName>
</protein>
<name>A0AAV9NF39_9EURO</name>
<feature type="compositionally biased region" description="Polar residues" evidence="2">
    <location>
        <begin position="11"/>
        <end position="21"/>
    </location>
</feature>
<dbReference type="AlphaFoldDB" id="A0AAV9NF39"/>
<evidence type="ECO:0000256" key="3">
    <source>
        <dbReference type="SAM" id="Phobius"/>
    </source>
</evidence>
<feature type="region of interest" description="Disordered" evidence="2">
    <location>
        <begin position="505"/>
        <end position="533"/>
    </location>
</feature>
<comment type="caution">
    <text evidence="5">The sequence shown here is derived from an EMBL/GenBank/DDBJ whole genome shotgun (WGS) entry which is preliminary data.</text>
</comment>
<evidence type="ECO:0000259" key="4">
    <source>
        <dbReference type="PROSITE" id="PS50850"/>
    </source>
</evidence>
<dbReference type="InterPro" id="IPR020846">
    <property type="entry name" value="MFS_dom"/>
</dbReference>
<dbReference type="SUPFAM" id="SSF103473">
    <property type="entry name" value="MFS general substrate transporter"/>
    <property type="match status" value="1"/>
</dbReference>
<organism evidence="5 6">
    <name type="scientific">Exophiala bonariae</name>
    <dbReference type="NCBI Taxonomy" id="1690606"/>
    <lineage>
        <taxon>Eukaryota</taxon>
        <taxon>Fungi</taxon>
        <taxon>Dikarya</taxon>
        <taxon>Ascomycota</taxon>
        <taxon>Pezizomycotina</taxon>
        <taxon>Eurotiomycetes</taxon>
        <taxon>Chaetothyriomycetidae</taxon>
        <taxon>Chaetothyriales</taxon>
        <taxon>Herpotrichiellaceae</taxon>
        <taxon>Exophiala</taxon>
    </lineage>
</organism>
<dbReference type="InterPro" id="IPR036259">
    <property type="entry name" value="MFS_trans_sf"/>
</dbReference>
<gene>
    <name evidence="5" type="ORF">LTR84_001710</name>
</gene>
<proteinExistence type="predicted"/>
<dbReference type="GeneID" id="89969926"/>
<feature type="transmembrane region" description="Helical" evidence="3">
    <location>
        <begin position="141"/>
        <end position="161"/>
    </location>
</feature>
<feature type="transmembrane region" description="Helical" evidence="3">
    <location>
        <begin position="197"/>
        <end position="217"/>
    </location>
</feature>
<keyword evidence="6" id="KW-1185">Reference proteome</keyword>
<keyword evidence="3" id="KW-1133">Transmembrane helix</keyword>
<feature type="transmembrane region" description="Helical" evidence="3">
    <location>
        <begin position="167"/>
        <end position="185"/>
    </location>
</feature>
<feature type="transmembrane region" description="Helical" evidence="3">
    <location>
        <begin position="340"/>
        <end position="362"/>
    </location>
</feature>
<dbReference type="EMBL" id="JAVRRD010000011">
    <property type="protein sequence ID" value="KAK5053749.1"/>
    <property type="molecule type" value="Genomic_DNA"/>
</dbReference>
<accession>A0AAV9NF39</accession>
<dbReference type="PANTHER" id="PTHR42910:SF1">
    <property type="entry name" value="MAJOR FACILITATOR SUPERFAMILY (MFS) PROFILE DOMAIN-CONTAINING PROTEIN"/>
    <property type="match status" value="1"/>
</dbReference>
<feature type="transmembrane region" description="Helical" evidence="3">
    <location>
        <begin position="73"/>
        <end position="92"/>
    </location>
</feature>
<evidence type="ECO:0000256" key="1">
    <source>
        <dbReference type="ARBA" id="ARBA00004141"/>
    </source>
</evidence>
<evidence type="ECO:0000256" key="2">
    <source>
        <dbReference type="SAM" id="MobiDB-lite"/>
    </source>
</evidence>
<comment type="subcellular location">
    <subcellularLocation>
        <location evidence="1">Membrane</location>
        <topology evidence="1">Multi-pass membrane protein</topology>
    </subcellularLocation>
</comment>
<feature type="transmembrane region" description="Helical" evidence="3">
    <location>
        <begin position="368"/>
        <end position="385"/>
    </location>
</feature>
<dbReference type="Pfam" id="PF07690">
    <property type="entry name" value="MFS_1"/>
    <property type="match status" value="1"/>
</dbReference>
<dbReference type="InterPro" id="IPR011701">
    <property type="entry name" value="MFS"/>
</dbReference>
<sequence length="533" mass="58139">MVTEKNAGSDPLQQSAWSNSQVHDHDEIAEHEHDPKADNNSTTKSLPQNFIDFVTYIPPWCRYDPTQPPRFSIWYNVLFAFAGAFTVGNLYYNHPILNILAQDFDVPYVKVSRIPTLMQAGYATGLLFVCPLGDLLRRRPLTLTLIAFTATLWIGLCLTHNFEIFCAISYITAITTVIPQVMLPLVTELAPPNRRALAISITTSGNLLGLVSARLLSGVVTNFTSWRNVYWIALGLQYSILIVLWLFMPDYPSSNPDGLNYFKMIGGIILLYPKHAVLVQAGLISYCISSCFTSFWTTLTFLLADPPYEYAPITIGLFALIGIAGIVMGPVYAKYIIQPFAPAFSCITGCVVLGIGVILGTYSGMHTVVGPIIMAFALDASFQITQTANRAAIHSIEPKGRNRVNTAFMLFTFMGQMTGTSAGAELYSRGGWVASGSLSVGFVVLALVLCVVRGPYEQGWVGWSGGWDIRKQNLAQATGGEQTVANVAAPPVAVAVGHDRIDENGKSAFDMETDVERNGSQDGKEPGLKGHIK</sequence>
<evidence type="ECO:0000313" key="5">
    <source>
        <dbReference type="EMBL" id="KAK5053749.1"/>
    </source>
</evidence>
<dbReference type="Gene3D" id="1.20.1250.20">
    <property type="entry name" value="MFS general substrate transporter like domains"/>
    <property type="match status" value="1"/>
</dbReference>
<feature type="region of interest" description="Disordered" evidence="2">
    <location>
        <begin position="1"/>
        <end position="24"/>
    </location>
</feature>
<dbReference type="GO" id="GO:0022857">
    <property type="term" value="F:transmembrane transporter activity"/>
    <property type="evidence" value="ECO:0007669"/>
    <property type="project" value="InterPro"/>
</dbReference>
<feature type="transmembrane region" description="Helical" evidence="3">
    <location>
        <begin position="283"/>
        <end position="304"/>
    </location>
</feature>
<feature type="transmembrane region" description="Helical" evidence="3">
    <location>
        <begin position="406"/>
        <end position="424"/>
    </location>
</feature>
<reference evidence="5 6" key="1">
    <citation type="submission" date="2023-08" db="EMBL/GenBank/DDBJ databases">
        <title>Black Yeasts Isolated from many extreme environments.</title>
        <authorList>
            <person name="Coleine C."/>
            <person name="Stajich J.E."/>
            <person name="Selbmann L."/>
        </authorList>
    </citation>
    <scope>NUCLEOTIDE SEQUENCE [LARGE SCALE GENOMIC DNA]</scope>
    <source>
        <strain evidence="5 6">CCFEE 5792</strain>
    </source>
</reference>
<dbReference type="PANTHER" id="PTHR42910">
    <property type="entry name" value="TRANSPORTER SCO4007-RELATED"/>
    <property type="match status" value="1"/>
</dbReference>
<dbReference type="PROSITE" id="PS50850">
    <property type="entry name" value="MFS"/>
    <property type="match status" value="1"/>
</dbReference>
<feature type="transmembrane region" description="Helical" evidence="3">
    <location>
        <begin position="229"/>
        <end position="247"/>
    </location>
</feature>
<feature type="compositionally biased region" description="Basic and acidic residues" evidence="2">
    <location>
        <begin position="514"/>
        <end position="533"/>
    </location>
</feature>
<dbReference type="CDD" id="cd17324">
    <property type="entry name" value="MFS_NepI_like"/>
    <property type="match status" value="1"/>
</dbReference>
<keyword evidence="3" id="KW-0472">Membrane</keyword>
<dbReference type="RefSeq" id="XP_064706874.1">
    <property type="nucleotide sequence ID" value="XM_064845329.1"/>
</dbReference>
<feature type="transmembrane region" description="Helical" evidence="3">
    <location>
        <begin position="310"/>
        <end position="333"/>
    </location>
</feature>
<keyword evidence="3" id="KW-0812">Transmembrane</keyword>
<feature type="domain" description="Major facilitator superfamily (MFS) profile" evidence="4">
    <location>
        <begin position="72"/>
        <end position="458"/>
    </location>
</feature>
<dbReference type="Proteomes" id="UP001358417">
    <property type="component" value="Unassembled WGS sequence"/>
</dbReference>
<evidence type="ECO:0000313" key="6">
    <source>
        <dbReference type="Proteomes" id="UP001358417"/>
    </source>
</evidence>
<feature type="transmembrane region" description="Helical" evidence="3">
    <location>
        <begin position="430"/>
        <end position="452"/>
    </location>
</feature>
<dbReference type="GO" id="GO:0016020">
    <property type="term" value="C:membrane"/>
    <property type="evidence" value="ECO:0007669"/>
    <property type="project" value="UniProtKB-SubCell"/>
</dbReference>